<dbReference type="Pfam" id="PF01855">
    <property type="entry name" value="POR_N"/>
    <property type="match status" value="1"/>
</dbReference>
<keyword evidence="2" id="KW-0560">Oxidoreductase</keyword>
<sequence>MAIRDRLSGNEAVAIAMKQINPDVMGAFPITPSTEIPQYFSSYVADGLVDTEFVAVESEHSAMSTCIAAQAAGARAVTATSSCGMALMWELLYVASSYRLPITMALVNRALTGPININNDHSDSMGARDSGWIQIYSETNQEAYDNFLQAMPIGEHKDIRLPVMVCQDGFITSHAVENMDLLEDDKVRDFVGEYQPEHYLLQKDNTLAVGPYGISAYYMEFKKQQAEAMKSAKKVILEVAEAFEQVTGRKYGFFEEFMMEDAEVAVVLIGSSAGTGKAAVDALRQQGKKAGLIKIRVFRPFPMEELAEALSHVKAVAVMDKAESFSAAGGPLFAETRSALYDLPQRPNLINYVYGLGGRDITVTDFEEIYSQLDSIVETRQTGPVYRHIGQREADGAEKDVTYERYQMENNNWRWQSNGL</sequence>
<dbReference type="KEGG" id="abut:Ami103574_10490"/>
<dbReference type="FunFam" id="3.40.50.970:FF:000012">
    <property type="entry name" value="Pyruvate:ferredoxin (Flavodoxin) oxidoreductase"/>
    <property type="match status" value="1"/>
</dbReference>
<name>A0A858BUW5_9FIRM</name>
<accession>A0A858BUW5</accession>
<keyword evidence="6" id="KW-1185">Reference proteome</keyword>
<evidence type="ECO:0000259" key="3">
    <source>
        <dbReference type="Pfam" id="PF01855"/>
    </source>
</evidence>
<dbReference type="GO" id="GO:0016903">
    <property type="term" value="F:oxidoreductase activity, acting on the aldehyde or oxo group of donors"/>
    <property type="evidence" value="ECO:0007669"/>
    <property type="project" value="UniProtKB-ARBA"/>
</dbReference>
<dbReference type="InterPro" id="IPR002880">
    <property type="entry name" value="Pyrv_Fd/Flavodoxin_OxRdtase_N"/>
</dbReference>
<dbReference type="RefSeq" id="WP_163066963.1">
    <property type="nucleotide sequence ID" value="NZ_CP048649.1"/>
</dbReference>
<organism evidence="5 6">
    <name type="scientific">Aminipila butyrica</name>
    <dbReference type="NCBI Taxonomy" id="433296"/>
    <lineage>
        <taxon>Bacteria</taxon>
        <taxon>Bacillati</taxon>
        <taxon>Bacillota</taxon>
        <taxon>Clostridia</taxon>
        <taxon>Peptostreptococcales</taxon>
        <taxon>Anaerovoracaceae</taxon>
        <taxon>Aminipila</taxon>
    </lineage>
</organism>
<dbReference type="GO" id="GO:0019752">
    <property type="term" value="P:carboxylic acid metabolic process"/>
    <property type="evidence" value="ECO:0007669"/>
    <property type="project" value="UniProtKB-ARBA"/>
</dbReference>
<evidence type="ECO:0000256" key="2">
    <source>
        <dbReference type="ARBA" id="ARBA00023002"/>
    </source>
</evidence>
<dbReference type="SUPFAM" id="SSF52518">
    <property type="entry name" value="Thiamin diphosphate-binding fold (THDP-binding)"/>
    <property type="match status" value="1"/>
</dbReference>
<dbReference type="Gene3D" id="3.40.50.970">
    <property type="match status" value="1"/>
</dbReference>
<dbReference type="PANTHER" id="PTHR32154">
    <property type="entry name" value="PYRUVATE-FLAVODOXIN OXIDOREDUCTASE-RELATED"/>
    <property type="match status" value="1"/>
</dbReference>
<dbReference type="Proteomes" id="UP000466848">
    <property type="component" value="Chromosome"/>
</dbReference>
<dbReference type="InterPro" id="IPR009014">
    <property type="entry name" value="Transketo_C/PFOR_II"/>
</dbReference>
<dbReference type="Gene3D" id="3.40.50.920">
    <property type="match status" value="1"/>
</dbReference>
<dbReference type="InterPro" id="IPR029061">
    <property type="entry name" value="THDP-binding"/>
</dbReference>
<dbReference type="SUPFAM" id="SSF52922">
    <property type="entry name" value="TK C-terminal domain-like"/>
    <property type="match status" value="1"/>
</dbReference>
<dbReference type="FunFam" id="3.40.50.920:FF:000010">
    <property type="entry name" value="Pyruvate ferredoxin oxidoreductase, alpha subunit"/>
    <property type="match status" value="1"/>
</dbReference>
<dbReference type="InterPro" id="IPR033412">
    <property type="entry name" value="PFOR_II"/>
</dbReference>
<evidence type="ECO:0000313" key="6">
    <source>
        <dbReference type="Proteomes" id="UP000466848"/>
    </source>
</evidence>
<evidence type="ECO:0000256" key="1">
    <source>
        <dbReference type="ARBA" id="ARBA00009032"/>
    </source>
</evidence>
<comment type="similarity">
    <text evidence="1">Belongs to the pyruvate:ferredoxin/flavodoxin oxidoreductase family.</text>
</comment>
<keyword evidence="5" id="KW-0670">Pyruvate</keyword>
<dbReference type="CDD" id="cd07034">
    <property type="entry name" value="TPP_PYR_PFOR_IOR-alpha_like"/>
    <property type="match status" value="1"/>
</dbReference>
<protein>
    <submittedName>
        <fullName evidence="5">Pyruvate ferredoxin oxidoreductase</fullName>
    </submittedName>
</protein>
<gene>
    <name evidence="5" type="primary">porA</name>
    <name evidence="5" type="ORF">Ami103574_10490</name>
</gene>
<dbReference type="GO" id="GO:0006979">
    <property type="term" value="P:response to oxidative stress"/>
    <property type="evidence" value="ECO:0007669"/>
    <property type="project" value="TreeGrafter"/>
</dbReference>
<dbReference type="EMBL" id="CP048649">
    <property type="protein sequence ID" value="QIB69723.1"/>
    <property type="molecule type" value="Genomic_DNA"/>
</dbReference>
<proteinExistence type="inferred from homology"/>
<evidence type="ECO:0000259" key="4">
    <source>
        <dbReference type="Pfam" id="PF17147"/>
    </source>
</evidence>
<dbReference type="Pfam" id="PF17147">
    <property type="entry name" value="PFOR_II"/>
    <property type="match status" value="1"/>
</dbReference>
<feature type="domain" description="Pyruvate:ferredoxin oxidoreductase core" evidence="4">
    <location>
        <begin position="262"/>
        <end position="365"/>
    </location>
</feature>
<dbReference type="InterPro" id="IPR050722">
    <property type="entry name" value="Pyruvate:ferred/Flavod_OxRd"/>
</dbReference>
<dbReference type="AlphaFoldDB" id="A0A858BUW5"/>
<reference evidence="5 6" key="1">
    <citation type="submission" date="2020-02" db="EMBL/GenBank/DDBJ databases">
        <authorList>
            <person name="Kim Y.B."/>
            <person name="Roh S.W."/>
        </authorList>
    </citation>
    <scope>NUCLEOTIDE SEQUENCE [LARGE SCALE GENOMIC DNA]</scope>
    <source>
        <strain evidence="5 6">DSM 103574</strain>
    </source>
</reference>
<evidence type="ECO:0000313" key="5">
    <source>
        <dbReference type="EMBL" id="QIB69723.1"/>
    </source>
</evidence>
<dbReference type="PANTHER" id="PTHR32154:SF0">
    <property type="entry name" value="PYRUVATE-FLAVODOXIN OXIDOREDUCTASE-RELATED"/>
    <property type="match status" value="1"/>
</dbReference>
<feature type="domain" description="Pyruvate flavodoxin/ferredoxin oxidoreductase pyrimidine binding" evidence="3">
    <location>
        <begin position="16"/>
        <end position="240"/>
    </location>
</feature>